<keyword evidence="2" id="KW-1185">Reference proteome</keyword>
<gene>
    <name evidence="1" type="ORF">KEF85_00215</name>
</gene>
<dbReference type="CDD" id="cd02440">
    <property type="entry name" value="AdoMet_MTases"/>
    <property type="match status" value="1"/>
</dbReference>
<dbReference type="InterPro" id="IPR029063">
    <property type="entry name" value="SAM-dependent_MTases_sf"/>
</dbReference>
<organism evidence="1 2">
    <name type="scientific">Methylomonas paludis</name>
    <dbReference type="NCBI Taxonomy" id="1173101"/>
    <lineage>
        <taxon>Bacteria</taxon>
        <taxon>Pseudomonadati</taxon>
        <taxon>Pseudomonadota</taxon>
        <taxon>Gammaproteobacteria</taxon>
        <taxon>Methylococcales</taxon>
        <taxon>Methylococcaceae</taxon>
        <taxon>Methylomonas</taxon>
    </lineage>
</organism>
<evidence type="ECO:0000313" key="2">
    <source>
        <dbReference type="Proteomes" id="UP000676649"/>
    </source>
</evidence>
<keyword evidence="1" id="KW-0808">Transferase</keyword>
<dbReference type="GO" id="GO:0008168">
    <property type="term" value="F:methyltransferase activity"/>
    <property type="evidence" value="ECO:0007669"/>
    <property type="project" value="UniProtKB-KW"/>
</dbReference>
<dbReference type="Gene3D" id="3.40.50.150">
    <property type="entry name" value="Vaccinia Virus protein VP39"/>
    <property type="match status" value="1"/>
</dbReference>
<dbReference type="Pfam" id="PF13489">
    <property type="entry name" value="Methyltransf_23"/>
    <property type="match status" value="1"/>
</dbReference>
<protein>
    <submittedName>
        <fullName evidence="1">Class I SAM-dependent methyltransferase</fullName>
    </submittedName>
</protein>
<dbReference type="Proteomes" id="UP000676649">
    <property type="component" value="Chromosome"/>
</dbReference>
<dbReference type="AlphaFoldDB" id="A0A975R9D6"/>
<dbReference type="EMBL" id="CP073754">
    <property type="protein sequence ID" value="QWF70967.1"/>
    <property type="molecule type" value="Genomic_DNA"/>
</dbReference>
<sequence length="328" mass="36787">MPQKNLLTPETSSMPCKLCGNNQVYVIARLSRSGTALRSVICSDCGLVWSDPFPHNPRQFYEKDYRLEYKNTYTPKPKHVLRAGNIALTRLEKIKQLLGTSKTILDVGTGGGEFAYLLKSLGHDVHGTEPNRGYAEYSKAEYGLNLHIGFIQDSHYPPASFDVITIWHVLEHTEDPYIVLQKLHSLLKADGVLVVEVPNIEACCQAPKSTFHEAHLFNFNLKSLIKMGEKAGLLGDSHLISADGGNITVFFRKNAGAILTSDFRISDNAAYIMHQMQQHTCLKHYLSAKPYQRLLKRLCRSAAEINCIKGFDSNKGLLDQLYQAHNKL</sequence>
<dbReference type="KEGG" id="mpad:KEF85_00215"/>
<accession>A0A975R9D6</accession>
<dbReference type="RefSeq" id="WP_215582488.1">
    <property type="nucleotide sequence ID" value="NZ_CP073754.1"/>
</dbReference>
<dbReference type="SUPFAM" id="SSF57783">
    <property type="entry name" value="Zinc beta-ribbon"/>
    <property type="match status" value="1"/>
</dbReference>
<dbReference type="SUPFAM" id="SSF53335">
    <property type="entry name" value="S-adenosyl-L-methionine-dependent methyltransferases"/>
    <property type="match status" value="1"/>
</dbReference>
<proteinExistence type="predicted"/>
<dbReference type="GO" id="GO:0032259">
    <property type="term" value="P:methylation"/>
    <property type="evidence" value="ECO:0007669"/>
    <property type="project" value="UniProtKB-KW"/>
</dbReference>
<dbReference type="PANTHER" id="PTHR43861:SF6">
    <property type="entry name" value="METHYLTRANSFERASE TYPE 11"/>
    <property type="match status" value="1"/>
</dbReference>
<reference evidence="1" key="1">
    <citation type="submission" date="2021-04" db="EMBL/GenBank/DDBJ databases">
        <title>Draft genome sequence data of methanotrophic Methylovulum sp. strain S1L and Methylomonas sp. strain S2AM isolated from boreal lake water columns.</title>
        <authorList>
            <person name="Rissanen A.J."/>
            <person name="Mangayil R."/>
            <person name="Svenning M.M."/>
            <person name="Khanongnuch R."/>
        </authorList>
    </citation>
    <scope>NUCLEOTIDE SEQUENCE</scope>
    <source>
        <strain evidence="1">S2AM</strain>
    </source>
</reference>
<dbReference type="PANTHER" id="PTHR43861">
    <property type="entry name" value="TRANS-ACONITATE 2-METHYLTRANSFERASE-RELATED"/>
    <property type="match status" value="1"/>
</dbReference>
<keyword evidence="1" id="KW-0489">Methyltransferase</keyword>
<name>A0A975R9D6_9GAMM</name>
<evidence type="ECO:0000313" key="1">
    <source>
        <dbReference type="EMBL" id="QWF70967.1"/>
    </source>
</evidence>